<feature type="transmembrane region" description="Helical" evidence="2">
    <location>
        <begin position="409"/>
        <end position="430"/>
    </location>
</feature>
<feature type="compositionally biased region" description="Basic and acidic residues" evidence="1">
    <location>
        <begin position="451"/>
        <end position="460"/>
    </location>
</feature>
<feature type="transmembrane region" description="Helical" evidence="2">
    <location>
        <begin position="380"/>
        <end position="397"/>
    </location>
</feature>
<name>A0A3T0RYL3_9ACTN</name>
<dbReference type="Proteomes" id="UP000285875">
    <property type="component" value="Chromosome"/>
</dbReference>
<dbReference type="KEGG" id="aji:C0Z10_04930"/>
<feature type="transmembrane region" description="Helical" evidence="2">
    <location>
        <begin position="353"/>
        <end position="373"/>
    </location>
</feature>
<feature type="region of interest" description="Disordered" evidence="1">
    <location>
        <begin position="440"/>
        <end position="470"/>
    </location>
</feature>
<evidence type="ECO:0008006" key="5">
    <source>
        <dbReference type="Google" id="ProtNLM"/>
    </source>
</evidence>
<organism evidence="3 4">
    <name type="scientific">Acidipropionibacterium jensenii</name>
    <dbReference type="NCBI Taxonomy" id="1749"/>
    <lineage>
        <taxon>Bacteria</taxon>
        <taxon>Bacillati</taxon>
        <taxon>Actinomycetota</taxon>
        <taxon>Actinomycetes</taxon>
        <taxon>Propionibacteriales</taxon>
        <taxon>Propionibacteriaceae</taxon>
        <taxon>Acidipropionibacterium</taxon>
    </lineage>
</organism>
<evidence type="ECO:0000256" key="1">
    <source>
        <dbReference type="SAM" id="MobiDB-lite"/>
    </source>
</evidence>
<dbReference type="PROSITE" id="PS51257">
    <property type="entry name" value="PROKAR_LIPOPROTEIN"/>
    <property type="match status" value="1"/>
</dbReference>
<feature type="transmembrane region" description="Helical" evidence="2">
    <location>
        <begin position="152"/>
        <end position="171"/>
    </location>
</feature>
<reference evidence="4" key="1">
    <citation type="submission" date="2017-12" db="EMBL/GenBank/DDBJ databases">
        <title>Whole genome sequencing of Acidipropionibacterium jensenii strains JS279 and JS280.</title>
        <authorList>
            <person name="Deptula P."/>
            <person name="Laine P."/>
            <person name="Smolander O.-P."/>
            <person name="Paulin L."/>
            <person name="Auvinen P."/>
            <person name="Varmanen P."/>
        </authorList>
    </citation>
    <scope>NUCLEOTIDE SEQUENCE [LARGE SCALE GENOMIC DNA]</scope>
    <source>
        <strain evidence="4">JS280</strain>
    </source>
</reference>
<keyword evidence="2" id="KW-0812">Transmembrane</keyword>
<sequence>MTRNKTAVWWRVVWRYLLKVMVTLLATIVGCTVLLAIGFAIPNGRIINHVVAQSRSGLNSASYQPNGLGNRTDTYTETIGYCIGVLPAHSQMPLWKRVSMVPRCTAGPQAAVMMTHFQSHPNELTSGAGTYIRYWSGFSVISRPALALGGVYMARAVSLLCLVAAVFYLAVMLARRAGLWAAVGLVGVYLGTTDLLALTSQFTHALAQATILATGAMMLQFGRRWQTAGYLAVVSGGLFAFMDLLTNPPASCALTVAMAGLAGWTGSRRIRTTLAFLASSTLGWLVGFVGTWVARWVEAMPYNGWRTTVSNVRDTAKFRLDGDVSSAGHHYAVNLEPGATTMTNIRMWLSYPLSPYVLAVVILLALVIIVWLLLRDRHSLVGMLILLIPVLYVPGYLEIMRNHSQIHSWFVFRDVAMGFAVTAAVCLHFLQEKVRSHAVPASAQGSDDAADLGRGERSEETNGAASTSVS</sequence>
<gene>
    <name evidence="3" type="ORF">C0Z10_04930</name>
</gene>
<proteinExistence type="predicted"/>
<feature type="transmembrane region" description="Helical" evidence="2">
    <location>
        <begin position="177"/>
        <end position="198"/>
    </location>
</feature>
<keyword evidence="2" id="KW-1133">Transmembrane helix</keyword>
<feature type="transmembrane region" description="Helical" evidence="2">
    <location>
        <begin position="20"/>
        <end position="41"/>
    </location>
</feature>
<evidence type="ECO:0000313" key="4">
    <source>
        <dbReference type="Proteomes" id="UP000285875"/>
    </source>
</evidence>
<protein>
    <recommendedName>
        <fullName evidence="5">Glycosyltransferase RgtA/B/C/D-like domain-containing protein</fullName>
    </recommendedName>
</protein>
<feature type="compositionally biased region" description="Polar residues" evidence="1">
    <location>
        <begin position="461"/>
        <end position="470"/>
    </location>
</feature>
<dbReference type="EMBL" id="CP025570">
    <property type="protein sequence ID" value="AZZ39204.1"/>
    <property type="molecule type" value="Genomic_DNA"/>
</dbReference>
<dbReference type="RefSeq" id="WP_097798646.1">
    <property type="nucleotide sequence ID" value="NZ_CP025570.1"/>
</dbReference>
<feature type="transmembrane region" description="Helical" evidence="2">
    <location>
        <begin position="228"/>
        <end position="261"/>
    </location>
</feature>
<dbReference type="AlphaFoldDB" id="A0A3T0RYL3"/>
<feature type="transmembrane region" description="Helical" evidence="2">
    <location>
        <begin position="273"/>
        <end position="294"/>
    </location>
</feature>
<evidence type="ECO:0000313" key="3">
    <source>
        <dbReference type="EMBL" id="AZZ39204.1"/>
    </source>
</evidence>
<evidence type="ECO:0000256" key="2">
    <source>
        <dbReference type="SAM" id="Phobius"/>
    </source>
</evidence>
<keyword evidence="2" id="KW-0472">Membrane</keyword>
<accession>A0A3T0RYL3</accession>